<dbReference type="GO" id="GO:0016740">
    <property type="term" value="F:transferase activity"/>
    <property type="evidence" value="ECO:0007669"/>
    <property type="project" value="UniProtKB-KW"/>
</dbReference>
<dbReference type="SUPFAM" id="SSF56112">
    <property type="entry name" value="Protein kinase-like (PK-like)"/>
    <property type="match status" value="1"/>
</dbReference>
<keyword evidence="2" id="KW-0808">Transferase</keyword>
<organism evidence="2">
    <name type="scientific">Rosellinia necatrix</name>
    <name type="common">White root-rot fungus</name>
    <dbReference type="NCBI Taxonomy" id="77044"/>
    <lineage>
        <taxon>Eukaryota</taxon>
        <taxon>Fungi</taxon>
        <taxon>Dikarya</taxon>
        <taxon>Ascomycota</taxon>
        <taxon>Pezizomycotina</taxon>
        <taxon>Sordariomycetes</taxon>
        <taxon>Xylariomycetidae</taxon>
        <taxon>Xylariales</taxon>
        <taxon>Xylariaceae</taxon>
        <taxon>Rosellinia</taxon>
    </lineage>
</organism>
<dbReference type="STRING" id="77044.A0A1W2THW7"/>
<dbReference type="InterPro" id="IPR011009">
    <property type="entry name" value="Kinase-like_dom_sf"/>
</dbReference>
<dbReference type="AlphaFoldDB" id="A0A1W2THW7"/>
<dbReference type="Gene3D" id="3.90.1200.10">
    <property type="match status" value="1"/>
</dbReference>
<name>A0A1W2THW7_ROSNE</name>
<proteinExistence type="predicted"/>
<reference evidence="2" key="1">
    <citation type="submission" date="2016-03" db="EMBL/GenBank/DDBJ databases">
        <title>Draft genome sequence of Rosellinia necatrix.</title>
        <authorList>
            <person name="Kanematsu S."/>
        </authorList>
    </citation>
    <scope>NUCLEOTIDE SEQUENCE [LARGE SCALE GENOMIC DNA]</scope>
    <source>
        <strain evidence="2">W97</strain>
    </source>
</reference>
<dbReference type="Proteomes" id="UP000054516">
    <property type="component" value="Unassembled WGS sequence"/>
</dbReference>
<feature type="domain" description="Aminoglycoside phosphotransferase" evidence="1">
    <location>
        <begin position="122"/>
        <end position="280"/>
    </location>
</feature>
<dbReference type="EMBL" id="DF977473">
    <property type="protein sequence ID" value="GAP87725.1"/>
    <property type="molecule type" value="Genomic_DNA"/>
</dbReference>
<sequence>MDAVARDEIKSKILQSLEQTPFAASSLQELSGGTVNFIYRAKLKQPLPDGTNNVLVKHGEEYTANNPNFSLTLMRCSIEEQCLKTLSAFPTEGKTKLPGDVNIIVRAPKFYHFDEQNNTQVQEVLCGSMNLKEYALTTYSADTPDTARPQCLQLGRALGKWLYNFHTSSTMQAALRETVAGNTEMQKLKHTIYFSWVLDRVKQFPSVLSESKDFFEKVRDTTAKEADDESRLRVIHGDFWTGNVLLPSGPIQDGIDVTVFVVDWEMAEIGLPNVDLGQMIGELYQLKLFKNITAGLWMVQGFVEGYGVVSDEFAFRTALQIGAHLLSFGAAVEGWGTQDQVEMVVRIGRDIMVHAWEKDREWFRGGDLKCLFHSI</sequence>
<dbReference type="InterPro" id="IPR002575">
    <property type="entry name" value="Aminoglycoside_PTrfase"/>
</dbReference>
<dbReference type="Pfam" id="PF01636">
    <property type="entry name" value="APH"/>
    <property type="match status" value="1"/>
</dbReference>
<evidence type="ECO:0000313" key="2">
    <source>
        <dbReference type="EMBL" id="GAP87725.1"/>
    </source>
</evidence>
<dbReference type="OMA" id="GTANFIY"/>
<evidence type="ECO:0000313" key="3">
    <source>
        <dbReference type="Proteomes" id="UP000054516"/>
    </source>
</evidence>
<accession>A0A1W2THW7</accession>
<protein>
    <submittedName>
        <fullName evidence="2">Putative phosphotransferase enzyme family protein</fullName>
    </submittedName>
</protein>
<dbReference type="OrthoDB" id="25129at2759"/>
<evidence type="ECO:0000259" key="1">
    <source>
        <dbReference type="Pfam" id="PF01636"/>
    </source>
</evidence>
<dbReference type="Gene3D" id="3.30.200.20">
    <property type="entry name" value="Phosphorylase Kinase, domain 1"/>
    <property type="match status" value="1"/>
</dbReference>
<keyword evidence="3" id="KW-1185">Reference proteome</keyword>
<gene>
    <name evidence="2" type="ORF">SAMD00023353_2800620</name>
</gene>